<feature type="domain" description="Transposase Tc1-like" evidence="3">
    <location>
        <begin position="314"/>
        <end position="384"/>
    </location>
</feature>
<accession>A0ABY6K821</accession>
<dbReference type="SUPFAM" id="SSF46689">
    <property type="entry name" value="Homeodomain-like"/>
    <property type="match status" value="1"/>
</dbReference>
<dbReference type="InterPro" id="IPR052338">
    <property type="entry name" value="Transposase_5"/>
</dbReference>
<dbReference type="PANTHER" id="PTHR23022">
    <property type="entry name" value="TRANSPOSABLE ELEMENT-RELATED"/>
    <property type="match status" value="1"/>
</dbReference>
<dbReference type="Pfam" id="PF00078">
    <property type="entry name" value="RVT_1"/>
    <property type="match status" value="1"/>
</dbReference>
<evidence type="ECO:0000256" key="1">
    <source>
        <dbReference type="ARBA" id="ARBA00004123"/>
    </source>
</evidence>
<evidence type="ECO:0000259" key="3">
    <source>
        <dbReference type="Pfam" id="PF01498"/>
    </source>
</evidence>
<proteinExistence type="predicted"/>
<protein>
    <recommendedName>
        <fullName evidence="7">Transposable element Tcb2 transposase</fullName>
    </recommendedName>
</protein>
<keyword evidence="6" id="KW-1185">Reference proteome</keyword>
<name>A0ABY6K821_9ARAC</name>
<dbReference type="Proteomes" id="UP001235939">
    <property type="component" value="Chromosome 02"/>
</dbReference>
<evidence type="ECO:0000259" key="4">
    <source>
        <dbReference type="Pfam" id="PF13358"/>
    </source>
</evidence>
<dbReference type="InterPro" id="IPR043502">
    <property type="entry name" value="DNA/RNA_pol_sf"/>
</dbReference>
<feature type="domain" description="Transposase Tc1-like" evidence="3">
    <location>
        <begin position="51"/>
        <end position="122"/>
    </location>
</feature>
<dbReference type="EMBL" id="CP092864">
    <property type="protein sequence ID" value="UYV63860.1"/>
    <property type="molecule type" value="Genomic_DNA"/>
</dbReference>
<dbReference type="InterPro" id="IPR009057">
    <property type="entry name" value="Homeodomain-like_sf"/>
</dbReference>
<dbReference type="InterPro" id="IPR038717">
    <property type="entry name" value="Tc1-like_DDE_dom"/>
</dbReference>
<reference evidence="5 6" key="1">
    <citation type="submission" date="2022-01" db="EMBL/GenBank/DDBJ databases">
        <title>A chromosomal length assembly of Cordylochernes scorpioides.</title>
        <authorList>
            <person name="Zeh D."/>
            <person name="Zeh J."/>
        </authorList>
    </citation>
    <scope>NUCLEOTIDE SEQUENCE [LARGE SCALE GENOMIC DNA]</scope>
    <source>
        <strain evidence="5">IN4F17</strain>
        <tissue evidence="5">Whole Body</tissue>
    </source>
</reference>
<evidence type="ECO:0008006" key="7">
    <source>
        <dbReference type="Google" id="ProtNLM"/>
    </source>
</evidence>
<evidence type="ECO:0000313" key="5">
    <source>
        <dbReference type="EMBL" id="UYV63860.1"/>
    </source>
</evidence>
<dbReference type="PANTHER" id="PTHR23022:SF135">
    <property type="entry name" value="SI:DKEY-77F5.3"/>
    <property type="match status" value="1"/>
</dbReference>
<sequence>MEAGQSQAEVARWLGVTRNVVSRLWKNIQTAANVARTPEKGRPRVTTLNKDRYLSLLVRRNRRTTASQLRSDLNAATGVLVSTDTIRRRLHRKGLYARRPIICVPLTPPQKRARKLWCRQHVAWNPDEWRRVMFTDESRFSLNSDSRRVFVWRERYRDEILAAYVMPQPLEMEEKFLLMDDNARPHRAGVVDTFLQNHAISRMNWPARSPDLNPIEHVWDNLGRRISSLQPPPRNTHELETALTQEWALIPQELINSLIPSMGHRCRACLSVELMIDGAVLVEWWVPTGEITSTLGWDRTWTLRKGESYETGGDRYLVVTAKRHREMTAIQLSNGLSSDTGTRISRQTVYRRLHEGALYARRPMVCIPLTSAHRRARLNWGLEHHAWTHDQWANVLFSDESRFSLNTDSRRVFICREPGTRYHPSNTREIDSFRGGSLLVWAGISSSRRTPLHIFSGGTLTAQRYRDEILEPYLRHYRDHIGHNFIFIDDNARPHRARLVNEYLQSENIRRMDWPARSPDLNPIEHAWDALGKRIGARHPSPRTLVELGTALLEELGLLPLDLLQSLVNSMRARCETLIAVRGNAISVPASPIPHTLFTQKPLTGPERDRGKPVSAVEAEIVDADYSSLSELGRASRAQLHRSGPTTVFHSRNLVEGTLQISLRRFNLNPDGIAKFPAEATESITFGGSDPFNRADIFLSEVEAAIRRLSKGKAAGWDSIPCKLVQQKVNEGIKFLRQEGNKTIINRIINTRKGTILKLPNDQNIDQLIASFKKHDEINQISKINKPKLRDPTILVKSINKITDITNLVSIICEMNPELAGLNNEIKVLFPIKSVKAEQDVVLRGGPISPTIWNIILNDLLDSYSESNSEIIAYADDIIVICWENNLTELRNTTGKVMGRILDWCGNNKLTVSEEKTKILYLFNSKIAAKIPNTITANRVEKLKIMRITFKNHRNKNKLDFVPHIEEIITKTNRASGYLIGLTGKAWGLDSKRRIVLYKTLFRSSLTYGSTIWYNFIPKKVKDKLNSLQYKILKHSTQVYNSTSSNCTHIVARTPKLTDFIETNILKINIRYKKIRFY</sequence>
<dbReference type="InterPro" id="IPR000477">
    <property type="entry name" value="RT_dom"/>
</dbReference>
<evidence type="ECO:0000313" key="6">
    <source>
        <dbReference type="Proteomes" id="UP001235939"/>
    </source>
</evidence>
<feature type="domain" description="Tc1-like transposase DDE" evidence="4">
    <location>
        <begin position="158"/>
        <end position="228"/>
    </location>
</feature>
<gene>
    <name evidence="5" type="ORF">LAZ67_2005843</name>
</gene>
<dbReference type="Pfam" id="PF13358">
    <property type="entry name" value="DDE_3"/>
    <property type="match status" value="2"/>
</dbReference>
<organism evidence="5 6">
    <name type="scientific">Cordylochernes scorpioides</name>
    <dbReference type="NCBI Taxonomy" id="51811"/>
    <lineage>
        <taxon>Eukaryota</taxon>
        <taxon>Metazoa</taxon>
        <taxon>Ecdysozoa</taxon>
        <taxon>Arthropoda</taxon>
        <taxon>Chelicerata</taxon>
        <taxon>Arachnida</taxon>
        <taxon>Pseudoscorpiones</taxon>
        <taxon>Cheliferoidea</taxon>
        <taxon>Chernetidae</taxon>
        <taxon>Cordylochernes</taxon>
    </lineage>
</organism>
<feature type="domain" description="Reverse transcriptase" evidence="2">
    <location>
        <begin position="835"/>
        <end position="921"/>
    </location>
</feature>
<dbReference type="InterPro" id="IPR036397">
    <property type="entry name" value="RNaseH_sf"/>
</dbReference>
<comment type="subcellular location">
    <subcellularLocation>
        <location evidence="1">Nucleus</location>
    </subcellularLocation>
</comment>
<dbReference type="Gene3D" id="3.30.420.10">
    <property type="entry name" value="Ribonuclease H-like superfamily/Ribonuclease H"/>
    <property type="match status" value="2"/>
</dbReference>
<feature type="domain" description="Tc1-like transposase DDE" evidence="4">
    <location>
        <begin position="395"/>
        <end position="537"/>
    </location>
</feature>
<dbReference type="Pfam" id="PF01498">
    <property type="entry name" value="HTH_Tnp_Tc3_2"/>
    <property type="match status" value="2"/>
</dbReference>
<evidence type="ECO:0000259" key="2">
    <source>
        <dbReference type="Pfam" id="PF00078"/>
    </source>
</evidence>
<dbReference type="InterPro" id="IPR002492">
    <property type="entry name" value="Transposase_Tc1-like"/>
</dbReference>
<dbReference type="SUPFAM" id="SSF56672">
    <property type="entry name" value="DNA/RNA polymerases"/>
    <property type="match status" value="1"/>
</dbReference>